<keyword evidence="2" id="KW-1185">Reference proteome</keyword>
<dbReference type="Proteomes" id="UP000663760">
    <property type="component" value="Chromosome 1"/>
</dbReference>
<evidence type="ECO:0000313" key="1">
    <source>
        <dbReference type="EMBL" id="CAA7388323.1"/>
    </source>
</evidence>
<name>A0A7I8JY84_SPIIN</name>
<organism evidence="1 2">
    <name type="scientific">Spirodela intermedia</name>
    <name type="common">Intermediate duckweed</name>
    <dbReference type="NCBI Taxonomy" id="51605"/>
    <lineage>
        <taxon>Eukaryota</taxon>
        <taxon>Viridiplantae</taxon>
        <taxon>Streptophyta</taxon>
        <taxon>Embryophyta</taxon>
        <taxon>Tracheophyta</taxon>
        <taxon>Spermatophyta</taxon>
        <taxon>Magnoliopsida</taxon>
        <taxon>Liliopsida</taxon>
        <taxon>Araceae</taxon>
        <taxon>Lemnoideae</taxon>
        <taxon>Spirodela</taxon>
    </lineage>
</organism>
<gene>
    <name evidence="1" type="ORF">SI8410_01000576</name>
</gene>
<dbReference type="PANTHER" id="PTHR43327:SF11">
    <property type="entry name" value="HYPERSENSITIVE-INDUCED RESPONSE PROTEIN 4"/>
    <property type="match status" value="1"/>
</dbReference>
<dbReference type="AlphaFoldDB" id="A0A7I8JY84"/>
<sequence>MPKFELMKASCLRGVRANSPCHVGPMFHNVHSTSRVNIRLQPIYVKCLISLGNRNITLMVDILPDPSVRRAMNVINAAQRLRLASIFKGEAEAKYLGGVGVARQRQAITDGLKDNIPNLSHTYFDTIKDLGDSSKNTTIFILHGPGHVRDITDQMRNGMMEASTPMSTLPRPTTRPLEQTDQTLIPSTLTSEISKCRSRLCVDNGNLG</sequence>
<accession>A0A7I8JY84</accession>
<dbReference type="OrthoDB" id="434619at2759"/>
<reference evidence="1" key="1">
    <citation type="submission" date="2020-02" db="EMBL/GenBank/DDBJ databases">
        <authorList>
            <person name="Scholz U."/>
            <person name="Mascher M."/>
            <person name="Fiebig A."/>
        </authorList>
    </citation>
    <scope>NUCLEOTIDE SEQUENCE</scope>
</reference>
<proteinExistence type="predicted"/>
<evidence type="ECO:0000313" key="2">
    <source>
        <dbReference type="Proteomes" id="UP000663760"/>
    </source>
</evidence>
<protein>
    <submittedName>
        <fullName evidence="1">Uncharacterized protein</fullName>
    </submittedName>
</protein>
<dbReference type="PANTHER" id="PTHR43327">
    <property type="entry name" value="STOMATIN-LIKE PROTEIN 2, MITOCHONDRIAL"/>
    <property type="match status" value="1"/>
</dbReference>
<dbReference type="InterPro" id="IPR050710">
    <property type="entry name" value="Band7/mec-2_domain"/>
</dbReference>
<dbReference type="EMBL" id="LR746264">
    <property type="protein sequence ID" value="CAA7388323.1"/>
    <property type="molecule type" value="Genomic_DNA"/>
</dbReference>